<evidence type="ECO:0000313" key="2">
    <source>
        <dbReference type="Proteomes" id="UP001162483"/>
    </source>
</evidence>
<evidence type="ECO:0000313" key="1">
    <source>
        <dbReference type="EMBL" id="CAI9619307.1"/>
    </source>
</evidence>
<proteinExistence type="predicted"/>
<dbReference type="EMBL" id="CATNWA010020655">
    <property type="protein sequence ID" value="CAI9619307.1"/>
    <property type="molecule type" value="Genomic_DNA"/>
</dbReference>
<accession>A0ABN9HEH0</accession>
<sequence>MSQIIIYILKTICTKYPVSTLSPSPEWACPHPTDPPRWACPHPTDPPQSGRVHTLRTLPKWACPHPTDPPSGRVHTLRTPQVGVSTLPHLQNVRVHIVTLPRV</sequence>
<reference evidence="1" key="1">
    <citation type="submission" date="2023-05" db="EMBL/GenBank/DDBJ databases">
        <authorList>
            <person name="Stuckert A."/>
        </authorList>
    </citation>
    <scope>NUCLEOTIDE SEQUENCE</scope>
</reference>
<protein>
    <submittedName>
        <fullName evidence="1">Uncharacterized protein</fullName>
    </submittedName>
</protein>
<keyword evidence="2" id="KW-1185">Reference proteome</keyword>
<organism evidence="1 2">
    <name type="scientific">Staurois parvus</name>
    <dbReference type="NCBI Taxonomy" id="386267"/>
    <lineage>
        <taxon>Eukaryota</taxon>
        <taxon>Metazoa</taxon>
        <taxon>Chordata</taxon>
        <taxon>Craniata</taxon>
        <taxon>Vertebrata</taxon>
        <taxon>Euteleostomi</taxon>
        <taxon>Amphibia</taxon>
        <taxon>Batrachia</taxon>
        <taxon>Anura</taxon>
        <taxon>Neobatrachia</taxon>
        <taxon>Ranoidea</taxon>
        <taxon>Ranidae</taxon>
        <taxon>Staurois</taxon>
    </lineage>
</organism>
<dbReference type="Proteomes" id="UP001162483">
    <property type="component" value="Unassembled WGS sequence"/>
</dbReference>
<comment type="caution">
    <text evidence="1">The sequence shown here is derived from an EMBL/GenBank/DDBJ whole genome shotgun (WGS) entry which is preliminary data.</text>
</comment>
<feature type="non-terminal residue" evidence="1">
    <location>
        <position position="103"/>
    </location>
</feature>
<name>A0ABN9HEH0_9NEOB</name>
<gene>
    <name evidence="1" type="ORF">SPARVUS_LOCUS15816962</name>
</gene>